<dbReference type="Proteomes" id="UP000594454">
    <property type="component" value="Chromosome 3"/>
</dbReference>
<organism evidence="7 8">
    <name type="scientific">Hermetia illucens</name>
    <name type="common">Black soldier fly</name>
    <dbReference type="NCBI Taxonomy" id="343691"/>
    <lineage>
        <taxon>Eukaryota</taxon>
        <taxon>Metazoa</taxon>
        <taxon>Ecdysozoa</taxon>
        <taxon>Arthropoda</taxon>
        <taxon>Hexapoda</taxon>
        <taxon>Insecta</taxon>
        <taxon>Pterygota</taxon>
        <taxon>Neoptera</taxon>
        <taxon>Endopterygota</taxon>
        <taxon>Diptera</taxon>
        <taxon>Brachycera</taxon>
        <taxon>Stratiomyomorpha</taxon>
        <taxon>Stratiomyidae</taxon>
        <taxon>Hermetiinae</taxon>
        <taxon>Hermetia</taxon>
    </lineage>
</organism>
<evidence type="ECO:0000256" key="2">
    <source>
        <dbReference type="ARBA" id="ARBA00004603"/>
    </source>
</evidence>
<evidence type="ECO:0000256" key="4">
    <source>
        <dbReference type="ARBA" id="ARBA00022753"/>
    </source>
</evidence>
<evidence type="ECO:0000313" key="7">
    <source>
        <dbReference type="EMBL" id="CAD7083911.1"/>
    </source>
</evidence>
<dbReference type="GO" id="GO:0045022">
    <property type="term" value="P:early endosome to late endosome transport"/>
    <property type="evidence" value="ECO:0007669"/>
    <property type="project" value="InterPro"/>
</dbReference>
<evidence type="ECO:0000256" key="5">
    <source>
        <dbReference type="SAM" id="MobiDB-lite"/>
    </source>
</evidence>
<dbReference type="InterPro" id="IPR056327">
    <property type="entry name" value="ARMC9_CTLH-like_dom"/>
</dbReference>
<dbReference type="GO" id="GO:0051898">
    <property type="term" value="P:negative regulation of phosphatidylinositol 3-kinase/protein kinase B signal transduction"/>
    <property type="evidence" value="ECO:0007669"/>
    <property type="project" value="InterPro"/>
</dbReference>
<feature type="compositionally biased region" description="Polar residues" evidence="5">
    <location>
        <begin position="202"/>
        <end position="215"/>
    </location>
</feature>
<feature type="compositionally biased region" description="Low complexity" evidence="5">
    <location>
        <begin position="218"/>
        <end position="233"/>
    </location>
</feature>
<keyword evidence="8" id="KW-1185">Reference proteome</keyword>
<evidence type="ECO:0000313" key="8">
    <source>
        <dbReference type="Proteomes" id="UP000594454"/>
    </source>
</evidence>
<dbReference type="EMBL" id="LR899011">
    <property type="protein sequence ID" value="CAD7083911.1"/>
    <property type="molecule type" value="Genomic_DNA"/>
</dbReference>
<dbReference type="Pfam" id="PF23138">
    <property type="entry name" value="CTLH_Armc9"/>
    <property type="match status" value="1"/>
</dbReference>
<evidence type="ECO:0000256" key="1">
    <source>
        <dbReference type="ARBA" id="ARBA00004412"/>
    </source>
</evidence>
<feature type="region of interest" description="Disordered" evidence="5">
    <location>
        <begin position="296"/>
        <end position="327"/>
    </location>
</feature>
<comment type="subcellular location">
    <subcellularLocation>
        <location evidence="1">Early endosome</location>
    </subcellularLocation>
    <subcellularLocation>
        <location evidence="2">Late endosome</location>
    </subcellularLocation>
</comment>
<feature type="region of interest" description="Disordered" evidence="5">
    <location>
        <begin position="202"/>
        <end position="246"/>
    </location>
</feature>
<accession>A0A7R8YSQ9</accession>
<comment type="similarity">
    <text evidence="3">Belongs to the WD repeat WDR91 family.</text>
</comment>
<gene>
    <name evidence="7" type="ORF">HERILL_LOCUS6834</name>
</gene>
<dbReference type="OrthoDB" id="193023at2759"/>
<dbReference type="PANTHER" id="PTHR13083:SF3">
    <property type="entry name" value="WD REPEAT-CONTAINING PROTEIN 91"/>
    <property type="match status" value="1"/>
</dbReference>
<dbReference type="GO" id="GO:0031902">
    <property type="term" value="C:late endosome membrane"/>
    <property type="evidence" value="ECO:0007669"/>
    <property type="project" value="TreeGrafter"/>
</dbReference>
<dbReference type="AlphaFoldDB" id="A0A7R8YSQ9"/>
<dbReference type="FunCoup" id="A0A7R8YSQ9">
    <property type="interactions" value="29"/>
</dbReference>
<dbReference type="InParanoid" id="A0A7R8YSQ9"/>
<dbReference type="InterPro" id="IPR039724">
    <property type="entry name" value="WDR91"/>
</dbReference>
<dbReference type="GO" id="GO:0031901">
    <property type="term" value="C:early endosome membrane"/>
    <property type="evidence" value="ECO:0007669"/>
    <property type="project" value="TreeGrafter"/>
</dbReference>
<protein>
    <recommendedName>
        <fullName evidence="6">ARMC9 CTLH-like domain-containing protein</fullName>
    </recommendedName>
</protein>
<reference evidence="7 8" key="1">
    <citation type="submission" date="2020-11" db="EMBL/GenBank/DDBJ databases">
        <authorList>
            <person name="Wallbank WR R."/>
            <person name="Pardo Diaz C."/>
            <person name="Kozak K."/>
            <person name="Martin S."/>
            <person name="Jiggins C."/>
            <person name="Moest M."/>
            <person name="Warren A I."/>
            <person name="Generalovic N T."/>
            <person name="Byers J.R.P. K."/>
            <person name="Montejo-Kovacevich G."/>
            <person name="Yen C E."/>
        </authorList>
    </citation>
    <scope>NUCLEOTIDE SEQUENCE [LARGE SCALE GENOMIC DNA]</scope>
</reference>
<feature type="domain" description="ARMC9 CTLH-like" evidence="6">
    <location>
        <begin position="44"/>
        <end position="168"/>
    </location>
</feature>
<evidence type="ECO:0000256" key="3">
    <source>
        <dbReference type="ARBA" id="ARBA00006128"/>
    </source>
</evidence>
<dbReference type="PANTHER" id="PTHR13083">
    <property type="entry name" value="WD REPEAT-CONTAINING PROTEIN 91"/>
    <property type="match status" value="1"/>
</dbReference>
<name>A0A7R8YSQ9_HERIL</name>
<keyword evidence="4" id="KW-0967">Endosome</keyword>
<proteinExistence type="inferred from homology"/>
<evidence type="ECO:0000259" key="6">
    <source>
        <dbReference type="Pfam" id="PF23138"/>
    </source>
</evidence>
<dbReference type="OMA" id="RNEKDQH"/>
<dbReference type="GO" id="GO:0141039">
    <property type="term" value="F:phosphatidylinositol 3-kinase inhibitor activity"/>
    <property type="evidence" value="ECO:0007669"/>
    <property type="project" value="InterPro"/>
</dbReference>
<sequence length="327" mass="36748">MAHVQYVDGLVREYMLFRGFTNALKVFDNELKNDRDKGFRADKIIDQITSSIATQDLQALRDIWTNLDGHLFNKLEHSLTSAVRKLEHGVLKLYLVTAHSAGKTDKITEFFMKLSAELQSQPEWKEWFYFPFCKNPEEHPSFVIYFTKHWQDTLLLSLHNFLATIFQCIPQPTLSRIDTEINLIKKLQDENTALRNRIQNMAATPNPPTASTSGATLAPSGSSSNVAAAVGASEPHRRSRAGKVHSGNYQSLNDIIPFDIPPPSHIVDDFYIIAAETANISQMTDSQSRGLRSLIRNISSGSSPVMGRKESADRSKRRSGSVGRNWV</sequence>